<proteinExistence type="predicted"/>
<sequence length="108" mass="12429">MYKSDTAHGLEDALKGMTANKSVKAPLPGVYSKCNPVRNELPPLLPPYVSPEWRRDSVYWDNKQLRTYADPTKHFWLTREPPKYVILHSVQRNGFASTIEQKIRVTST</sequence>
<evidence type="ECO:0000313" key="1">
    <source>
        <dbReference type="EMBL" id="SOQ36817.1"/>
    </source>
</evidence>
<accession>A0A2H1V7N2</accession>
<protein>
    <submittedName>
        <fullName evidence="1">SFRICE_006329</fullName>
    </submittedName>
</protein>
<name>A0A2H1V7N2_SPOFR</name>
<reference evidence="1" key="1">
    <citation type="submission" date="2016-07" db="EMBL/GenBank/DDBJ databases">
        <authorList>
            <person name="Bretaudeau A."/>
        </authorList>
    </citation>
    <scope>NUCLEOTIDE SEQUENCE</scope>
    <source>
        <strain evidence="1">Rice</strain>
        <tissue evidence="1">Whole body</tissue>
    </source>
</reference>
<organism evidence="1">
    <name type="scientific">Spodoptera frugiperda</name>
    <name type="common">Fall armyworm</name>
    <dbReference type="NCBI Taxonomy" id="7108"/>
    <lineage>
        <taxon>Eukaryota</taxon>
        <taxon>Metazoa</taxon>
        <taxon>Ecdysozoa</taxon>
        <taxon>Arthropoda</taxon>
        <taxon>Hexapoda</taxon>
        <taxon>Insecta</taxon>
        <taxon>Pterygota</taxon>
        <taxon>Neoptera</taxon>
        <taxon>Endopterygota</taxon>
        <taxon>Lepidoptera</taxon>
        <taxon>Glossata</taxon>
        <taxon>Ditrysia</taxon>
        <taxon>Noctuoidea</taxon>
        <taxon>Noctuidae</taxon>
        <taxon>Amphipyrinae</taxon>
        <taxon>Spodoptera</taxon>
    </lineage>
</organism>
<gene>
    <name evidence="1" type="ORF">SFRICE_006329</name>
</gene>
<dbReference type="AlphaFoldDB" id="A0A2H1V7N2"/>
<dbReference type="EMBL" id="ODYU01001082">
    <property type="protein sequence ID" value="SOQ36817.1"/>
    <property type="molecule type" value="Genomic_DNA"/>
</dbReference>